<gene>
    <name evidence="1" type="ORF">H5410_015548</name>
</gene>
<accession>A0A9J5ZUR2</accession>
<comment type="caution">
    <text evidence="1">The sequence shown here is derived from an EMBL/GenBank/DDBJ whole genome shotgun (WGS) entry which is preliminary data.</text>
</comment>
<dbReference type="Proteomes" id="UP000824120">
    <property type="component" value="Chromosome 3"/>
</dbReference>
<name>A0A9J5ZUR2_SOLCO</name>
<keyword evidence="2" id="KW-1185">Reference proteome</keyword>
<proteinExistence type="predicted"/>
<reference evidence="1 2" key="1">
    <citation type="submission" date="2020-09" db="EMBL/GenBank/DDBJ databases">
        <title>De no assembly of potato wild relative species, Solanum commersonii.</title>
        <authorList>
            <person name="Cho K."/>
        </authorList>
    </citation>
    <scope>NUCLEOTIDE SEQUENCE [LARGE SCALE GENOMIC DNA]</scope>
    <source>
        <strain evidence="1">LZ3.2</strain>
        <tissue evidence="1">Leaf</tissue>
    </source>
</reference>
<evidence type="ECO:0000313" key="2">
    <source>
        <dbReference type="Proteomes" id="UP000824120"/>
    </source>
</evidence>
<sequence>MEMEHDDFVVDLQFYSSLDSSFINFSMIRGPPVAYFSNNLLRSPPFECHVYPLFIVVGGGLAYDWSKDVILTLGGL</sequence>
<evidence type="ECO:0000313" key="1">
    <source>
        <dbReference type="EMBL" id="KAG5615724.1"/>
    </source>
</evidence>
<organism evidence="1 2">
    <name type="scientific">Solanum commersonii</name>
    <name type="common">Commerson's wild potato</name>
    <name type="synonym">Commerson's nightshade</name>
    <dbReference type="NCBI Taxonomy" id="4109"/>
    <lineage>
        <taxon>Eukaryota</taxon>
        <taxon>Viridiplantae</taxon>
        <taxon>Streptophyta</taxon>
        <taxon>Embryophyta</taxon>
        <taxon>Tracheophyta</taxon>
        <taxon>Spermatophyta</taxon>
        <taxon>Magnoliopsida</taxon>
        <taxon>eudicotyledons</taxon>
        <taxon>Gunneridae</taxon>
        <taxon>Pentapetalae</taxon>
        <taxon>asterids</taxon>
        <taxon>lamiids</taxon>
        <taxon>Solanales</taxon>
        <taxon>Solanaceae</taxon>
        <taxon>Solanoideae</taxon>
        <taxon>Solaneae</taxon>
        <taxon>Solanum</taxon>
    </lineage>
</organism>
<dbReference type="EMBL" id="JACXVP010000003">
    <property type="protein sequence ID" value="KAG5615724.1"/>
    <property type="molecule type" value="Genomic_DNA"/>
</dbReference>
<protein>
    <submittedName>
        <fullName evidence="1">Uncharacterized protein</fullName>
    </submittedName>
</protein>
<dbReference type="AlphaFoldDB" id="A0A9J5ZUR2"/>